<feature type="non-terminal residue" evidence="1">
    <location>
        <position position="1"/>
    </location>
</feature>
<sequence>NVTPTKALLGKDREISSTLNAHPSLRLINDHSSIFTARKTRGLNIMEILRNLSQIDNKQLVNEKNGSLVYSSDSFINRGSTLGLGSAILKVGVSKMYDSPNEIVVVGDEMASNERVFVIVKDLEKMKMNANKGAESNLVRTLRQDIPGLKTNIEALRLAKSVLARAENGAPIINIGGAVNATTIQPGEIVNVNLPVQGIRGEFVVFEANHDHSTLMSDFIIAQYEKGIEGLLSDIQAVSGNSKPLDENAGKVIEVAEISLSSNIEVVAVHRVRVRSVSNAGFIIGAKHSQGMGKIGVRDSNKRARAIGTSKSVFYEVK</sequence>
<reference evidence="1" key="1">
    <citation type="submission" date="2018-05" db="EMBL/GenBank/DDBJ databases">
        <authorList>
            <person name="Lanie J.A."/>
            <person name="Ng W.-L."/>
            <person name="Kazmierczak K.M."/>
            <person name="Andrzejewski T.M."/>
            <person name="Davidsen T.M."/>
            <person name="Wayne K.J."/>
            <person name="Tettelin H."/>
            <person name="Glass J.I."/>
            <person name="Rusch D."/>
            <person name="Podicherti R."/>
            <person name="Tsui H.-C.T."/>
            <person name="Winkler M.E."/>
        </authorList>
    </citation>
    <scope>NUCLEOTIDE SEQUENCE</scope>
</reference>
<gene>
    <name evidence="1" type="ORF">METZ01_LOCUS224012</name>
</gene>
<evidence type="ECO:0000313" key="1">
    <source>
        <dbReference type="EMBL" id="SVB71158.1"/>
    </source>
</evidence>
<protein>
    <submittedName>
        <fullName evidence="1">Uncharacterized protein</fullName>
    </submittedName>
</protein>
<organism evidence="1">
    <name type="scientific">marine metagenome</name>
    <dbReference type="NCBI Taxonomy" id="408172"/>
    <lineage>
        <taxon>unclassified sequences</taxon>
        <taxon>metagenomes</taxon>
        <taxon>ecological metagenomes</taxon>
    </lineage>
</organism>
<proteinExistence type="predicted"/>
<name>A0A382G7E9_9ZZZZ</name>
<dbReference type="AlphaFoldDB" id="A0A382G7E9"/>
<accession>A0A382G7E9</accession>
<dbReference type="EMBL" id="UINC01053984">
    <property type="protein sequence ID" value="SVB71158.1"/>
    <property type="molecule type" value="Genomic_DNA"/>
</dbReference>